<dbReference type="KEGG" id="bmur:ABE28_009205"/>
<name>A0A1B3XMS7_9BACI</name>
<sequence length="301" mass="34764">MSRVKRIGFNFFKSMTQNADGRYVRLNLSPIFNHIIDQYQRARTSGDPEYKRVYSYNNEPARLSEINVDFNTQYFHLTFERLNYALPNKTTLHGESEILDLDSDEFIGHEATVLYDSQNHILMIQRNRDSLGPTAIAAFIESLVVQANVSSNFSCAMVTDKTAKRRAFNQTSYRKITTKVVGTKANGLLERLFDTNPGVASIEISFNSKAVKDAEIDQDFTLQLLEDFIDDPEVERLRIRARENEESPVEPIDLINHKLEASQTVDLRTDRQLNTYRVFEYMVELYNTTDGGYKNKILRMD</sequence>
<dbReference type="AlphaFoldDB" id="A0A1B3XMS7"/>
<evidence type="ECO:0000313" key="2">
    <source>
        <dbReference type="Proteomes" id="UP000077926"/>
    </source>
</evidence>
<dbReference type="OrthoDB" id="2087884at2"/>
<dbReference type="RefSeq" id="WP_064466349.1">
    <property type="nucleotide sequence ID" value="NZ_CP017080.1"/>
</dbReference>
<dbReference type="Proteomes" id="UP000077926">
    <property type="component" value="Chromosome"/>
</dbReference>
<evidence type="ECO:0000313" key="1">
    <source>
        <dbReference type="EMBL" id="AOH54528.1"/>
    </source>
</evidence>
<reference evidence="1 2" key="1">
    <citation type="submission" date="2016-08" db="EMBL/GenBank/DDBJ databases">
        <title>Complete genome sequence of Bacillus muralis G25-68, a strain with toxicity to nematodes.</title>
        <authorList>
            <person name="Zheng Z."/>
        </authorList>
    </citation>
    <scope>NUCLEOTIDE SEQUENCE [LARGE SCALE GENOMIC DNA]</scope>
    <source>
        <strain evidence="1 2">G25-68</strain>
    </source>
</reference>
<dbReference type="EMBL" id="CP017080">
    <property type="protein sequence ID" value="AOH54528.1"/>
    <property type="molecule type" value="Genomic_DNA"/>
</dbReference>
<dbReference type="Pfam" id="PF20505">
    <property type="entry name" value="DUF6731"/>
    <property type="match status" value="1"/>
</dbReference>
<dbReference type="STRING" id="264697.ABE28_009205"/>
<gene>
    <name evidence="1" type="ORF">ABE28_009205</name>
</gene>
<organism evidence="1 2">
    <name type="scientific">Peribacillus muralis</name>
    <dbReference type="NCBI Taxonomy" id="264697"/>
    <lineage>
        <taxon>Bacteria</taxon>
        <taxon>Bacillati</taxon>
        <taxon>Bacillota</taxon>
        <taxon>Bacilli</taxon>
        <taxon>Bacillales</taxon>
        <taxon>Bacillaceae</taxon>
        <taxon>Peribacillus</taxon>
    </lineage>
</organism>
<accession>A0A1B3XMS7</accession>
<dbReference type="InterPro" id="IPR046618">
    <property type="entry name" value="DUF6731"/>
</dbReference>
<protein>
    <submittedName>
        <fullName evidence="1">Uncharacterized protein</fullName>
    </submittedName>
</protein>
<keyword evidence="2" id="KW-1185">Reference proteome</keyword>
<proteinExistence type="predicted"/>